<evidence type="ECO:0000313" key="1">
    <source>
        <dbReference type="EMBL" id="SCA56150.1"/>
    </source>
</evidence>
<proteinExistence type="predicted"/>
<dbReference type="Proteomes" id="UP000231658">
    <property type="component" value="Unassembled WGS sequence"/>
</dbReference>
<sequence length="132" mass="14360">MNSVAPHTHDVPDAVKPQDMRTESVQTQGEVPVSQGKEIPVEDLFNGVVNVLGDGLEVIIDSCVSAQKHIVPHAKSGISVVYDGFHESVNDIGCFLNKKMNAIKNTPLVDDIELIRQMKKDSQDSQKSPVQG</sequence>
<dbReference type="OrthoDB" id="9886481at2"/>
<organism evidence="1 2">
    <name type="scientific">Candidatus Terasakiella magnetica</name>
    <dbReference type="NCBI Taxonomy" id="1867952"/>
    <lineage>
        <taxon>Bacteria</taxon>
        <taxon>Pseudomonadati</taxon>
        <taxon>Pseudomonadota</taxon>
        <taxon>Alphaproteobacteria</taxon>
        <taxon>Rhodospirillales</taxon>
        <taxon>Terasakiellaceae</taxon>
        <taxon>Terasakiella</taxon>
    </lineage>
</organism>
<gene>
    <name evidence="1" type="ORF">MTBPR1_190028</name>
</gene>
<name>A0A1C3RFU5_9PROT</name>
<dbReference type="AlphaFoldDB" id="A0A1C3RFU5"/>
<protein>
    <submittedName>
        <fullName evidence="1">Uncharacterized protein</fullName>
    </submittedName>
</protein>
<keyword evidence="2" id="KW-1185">Reference proteome</keyword>
<evidence type="ECO:0000313" key="2">
    <source>
        <dbReference type="Proteomes" id="UP000231658"/>
    </source>
</evidence>
<accession>A0A1C3RFU5</accession>
<dbReference type="EMBL" id="FLYE01000011">
    <property type="protein sequence ID" value="SCA56150.1"/>
    <property type="molecule type" value="Genomic_DNA"/>
</dbReference>
<reference evidence="1 2" key="1">
    <citation type="submission" date="2016-07" db="EMBL/GenBank/DDBJ databases">
        <authorList>
            <person name="Lefevre C.T."/>
        </authorList>
    </citation>
    <scope>NUCLEOTIDE SEQUENCE [LARGE SCALE GENOMIC DNA]</scope>
    <source>
        <strain evidence="1">PR1</strain>
    </source>
</reference>
<dbReference type="RefSeq" id="WP_069186832.1">
    <property type="nucleotide sequence ID" value="NZ_FLYE01000011.1"/>
</dbReference>